<evidence type="ECO:0000313" key="2">
    <source>
        <dbReference type="EMBL" id="KAG6675109.1"/>
    </source>
</evidence>
<evidence type="ECO:0000313" key="3">
    <source>
        <dbReference type="Proteomes" id="UP000811246"/>
    </source>
</evidence>
<sequence>MFPFNFLHAVSGLIPSFFSSVARCFFSSSPYSFWFLTFSSAILVAAATSPCFYTFLSSPSYCLIFFSSSLPHHLLLFFSISFSSFDLQIWDCRSSFLHIRLVWPKLSCAPLSSSSFLLYS</sequence>
<dbReference type="AlphaFoldDB" id="A0A922A5C1"/>
<evidence type="ECO:0000256" key="1">
    <source>
        <dbReference type="SAM" id="Phobius"/>
    </source>
</evidence>
<keyword evidence="1" id="KW-1133">Transmembrane helix</keyword>
<feature type="transmembrane region" description="Helical" evidence="1">
    <location>
        <begin position="70"/>
        <end position="90"/>
    </location>
</feature>
<dbReference type="EMBL" id="CM031839">
    <property type="protein sequence ID" value="KAG6675109.1"/>
    <property type="molecule type" value="Genomic_DNA"/>
</dbReference>
<feature type="transmembrane region" description="Helical" evidence="1">
    <location>
        <begin position="33"/>
        <end position="55"/>
    </location>
</feature>
<name>A0A922A5C1_CARIL</name>
<keyword evidence="1" id="KW-0472">Membrane</keyword>
<reference evidence="2" key="1">
    <citation type="submission" date="2021-01" db="EMBL/GenBank/DDBJ databases">
        <authorList>
            <person name="Lovell J.T."/>
            <person name="Bentley N."/>
            <person name="Bhattarai G."/>
            <person name="Jenkins J.W."/>
            <person name="Sreedasyam A."/>
            <person name="Alarcon Y."/>
            <person name="Bock C."/>
            <person name="Boston L."/>
            <person name="Carlson J."/>
            <person name="Cervantes K."/>
            <person name="Clermont K."/>
            <person name="Krom N."/>
            <person name="Kubenka K."/>
            <person name="Mamidi S."/>
            <person name="Mattison C."/>
            <person name="Monteros M."/>
            <person name="Pisani C."/>
            <person name="Plott C."/>
            <person name="Rajasekar S."/>
            <person name="Rhein H.S."/>
            <person name="Rohla C."/>
            <person name="Song M."/>
            <person name="Hilaire R.S."/>
            <person name="Shu S."/>
            <person name="Wells L."/>
            <person name="Wang X."/>
            <person name="Webber J."/>
            <person name="Heerema R.J."/>
            <person name="Klein P."/>
            <person name="Conner P."/>
            <person name="Grauke L."/>
            <person name="Grimwood J."/>
            <person name="Schmutz J."/>
            <person name="Randall J.J."/>
        </authorList>
    </citation>
    <scope>NUCLEOTIDE SEQUENCE</scope>
    <source>
        <tissue evidence="2">Leaf</tissue>
    </source>
</reference>
<accession>A0A922A5C1</accession>
<gene>
    <name evidence="2" type="ORF">I3842_15G084100</name>
</gene>
<protein>
    <submittedName>
        <fullName evidence="2">Uncharacterized protein</fullName>
    </submittedName>
</protein>
<comment type="caution">
    <text evidence="2">The sequence shown here is derived from an EMBL/GenBank/DDBJ whole genome shotgun (WGS) entry which is preliminary data.</text>
</comment>
<organism evidence="2 3">
    <name type="scientific">Carya illinoinensis</name>
    <name type="common">Pecan</name>
    <dbReference type="NCBI Taxonomy" id="32201"/>
    <lineage>
        <taxon>Eukaryota</taxon>
        <taxon>Viridiplantae</taxon>
        <taxon>Streptophyta</taxon>
        <taxon>Embryophyta</taxon>
        <taxon>Tracheophyta</taxon>
        <taxon>Spermatophyta</taxon>
        <taxon>Magnoliopsida</taxon>
        <taxon>eudicotyledons</taxon>
        <taxon>Gunneridae</taxon>
        <taxon>Pentapetalae</taxon>
        <taxon>rosids</taxon>
        <taxon>fabids</taxon>
        <taxon>Fagales</taxon>
        <taxon>Juglandaceae</taxon>
        <taxon>Carya</taxon>
    </lineage>
</organism>
<dbReference type="Proteomes" id="UP000811246">
    <property type="component" value="Chromosome 15"/>
</dbReference>
<proteinExistence type="predicted"/>
<keyword evidence="1" id="KW-0812">Transmembrane</keyword>